<reference evidence="7 9" key="2">
    <citation type="journal article" date="2014" name="BMC Genomics">
        <title>An improved genome release (version Mt4.0) for the model legume Medicago truncatula.</title>
        <authorList>
            <person name="Tang H."/>
            <person name="Krishnakumar V."/>
            <person name="Bidwell S."/>
            <person name="Rosen B."/>
            <person name="Chan A."/>
            <person name="Zhou S."/>
            <person name="Gentzbittel L."/>
            <person name="Childs K.L."/>
            <person name="Yandell M."/>
            <person name="Gundlach H."/>
            <person name="Mayer K.F."/>
            <person name="Schwartz D.C."/>
            <person name="Town C.D."/>
        </authorList>
    </citation>
    <scope>GENOME REANNOTATION</scope>
    <source>
        <strain evidence="7">A17</strain>
        <strain evidence="8 9">cv. Jemalong A17</strain>
    </source>
</reference>
<dbReference type="EnsemblPlants" id="KEH38327">
    <property type="protein sequence ID" value="KEH38327"/>
    <property type="gene ID" value="MTR_2g068655"/>
</dbReference>
<gene>
    <name evidence="8" type="primary">25487005</name>
    <name evidence="7" type="ordered locus">MTR_2g068655</name>
</gene>
<dbReference type="GO" id="GO:0005576">
    <property type="term" value="C:extracellular region"/>
    <property type="evidence" value="ECO:0007669"/>
    <property type="project" value="UniProtKB-SubCell"/>
</dbReference>
<evidence type="ECO:0000313" key="7">
    <source>
        <dbReference type="EMBL" id="KEH38327.1"/>
    </source>
</evidence>
<feature type="chain" id="PRO_5014500400" evidence="6">
    <location>
        <begin position="31"/>
        <end position="309"/>
    </location>
</feature>
<dbReference type="SUPFAM" id="SSF49870">
    <property type="entry name" value="Osmotin, thaumatin-like protein"/>
    <property type="match status" value="1"/>
</dbReference>
<dbReference type="InterPro" id="IPR001938">
    <property type="entry name" value="Thaumatin"/>
</dbReference>
<keyword evidence="5" id="KW-1133">Transmembrane helix</keyword>
<dbReference type="Proteomes" id="UP000002051">
    <property type="component" value="Chromosome 2"/>
</dbReference>
<evidence type="ECO:0000256" key="3">
    <source>
        <dbReference type="ARBA" id="ARBA00022525"/>
    </source>
</evidence>
<reference evidence="8" key="3">
    <citation type="submission" date="2015-04" db="UniProtKB">
        <authorList>
            <consortium name="EnsemblPlants"/>
        </authorList>
    </citation>
    <scope>IDENTIFICATION</scope>
    <source>
        <strain evidence="8">cv. Jemalong A17</strain>
    </source>
</reference>
<dbReference type="PRINTS" id="PR00347">
    <property type="entry name" value="THAUMATIN"/>
</dbReference>
<dbReference type="OrthoDB" id="430315at2759"/>
<dbReference type="KEGG" id="mtr:25487005"/>
<dbReference type="Gene3D" id="2.60.110.10">
    <property type="entry name" value="Thaumatin"/>
    <property type="match status" value="1"/>
</dbReference>
<evidence type="ECO:0000256" key="1">
    <source>
        <dbReference type="ARBA" id="ARBA00004613"/>
    </source>
</evidence>
<dbReference type="CDD" id="cd09218">
    <property type="entry name" value="TLP-PA"/>
    <property type="match status" value="1"/>
</dbReference>
<feature type="transmembrane region" description="Helical" evidence="5">
    <location>
        <begin position="263"/>
        <end position="285"/>
    </location>
</feature>
<evidence type="ECO:0000313" key="9">
    <source>
        <dbReference type="Proteomes" id="UP000002051"/>
    </source>
</evidence>
<comment type="subcellular location">
    <subcellularLocation>
        <location evidence="1">Secreted</location>
    </subcellularLocation>
</comment>
<name>A0A072V952_MEDTR</name>
<organism evidence="7 9">
    <name type="scientific">Medicago truncatula</name>
    <name type="common">Barrel medic</name>
    <name type="synonym">Medicago tribuloides</name>
    <dbReference type="NCBI Taxonomy" id="3880"/>
    <lineage>
        <taxon>Eukaryota</taxon>
        <taxon>Viridiplantae</taxon>
        <taxon>Streptophyta</taxon>
        <taxon>Embryophyta</taxon>
        <taxon>Tracheophyta</taxon>
        <taxon>Spermatophyta</taxon>
        <taxon>Magnoliopsida</taxon>
        <taxon>eudicotyledons</taxon>
        <taxon>Gunneridae</taxon>
        <taxon>Pentapetalae</taxon>
        <taxon>rosids</taxon>
        <taxon>fabids</taxon>
        <taxon>Fabales</taxon>
        <taxon>Fabaceae</taxon>
        <taxon>Papilionoideae</taxon>
        <taxon>50 kb inversion clade</taxon>
        <taxon>NPAAA clade</taxon>
        <taxon>Hologalegina</taxon>
        <taxon>IRL clade</taxon>
        <taxon>Trifolieae</taxon>
        <taxon>Medicago</taxon>
    </lineage>
</organism>
<protein>
    <submittedName>
        <fullName evidence="7">Pathogenesis-related thaumatin family protein</fullName>
    </submittedName>
</protein>
<evidence type="ECO:0000256" key="4">
    <source>
        <dbReference type="ARBA" id="ARBA00023157"/>
    </source>
</evidence>
<evidence type="ECO:0000256" key="2">
    <source>
        <dbReference type="ARBA" id="ARBA00010607"/>
    </source>
</evidence>
<accession>A0A072V952</accession>
<keyword evidence="3" id="KW-0964">Secreted</keyword>
<keyword evidence="5" id="KW-0472">Membrane</keyword>
<dbReference type="AlphaFoldDB" id="A0A072V952"/>
<dbReference type="PROSITE" id="PS51367">
    <property type="entry name" value="THAUMATIN_2"/>
    <property type="match status" value="1"/>
</dbReference>
<feature type="signal peptide" evidence="6">
    <location>
        <begin position="1"/>
        <end position="30"/>
    </location>
</feature>
<dbReference type="GO" id="GO:0006952">
    <property type="term" value="P:defense response"/>
    <property type="evidence" value="ECO:0000318"/>
    <property type="project" value="GO_Central"/>
</dbReference>
<sequence length="309" mass="33505">MYLSFHLLRPTSVFSFLLVTLHLLLPGANSAVFTLINKCNYAVWPAALTTSTNATLPTTGLILKSGKTSTVTAPDTWSGRFWGRTDCNIDSVTGKFSCLTGNCGSEKLACNGKGPEPPTTLAQFSLSSEGGLDFYNVSVVDGFNVPILVVPVGGSGENCSSTGCPVDLNNECPTNLRVYNKSKVVGCQGACSALKLKQFCCVGKYSSPKTCELSSYSLAFKRACPDAYSYPYDYGTKTFSCSSESYNIIFCPFSKKKTLFDTLFRPFVILISVSVVIGIVVRCCWCPAQKQYVDTSVIVRPARPMLVYY</sequence>
<keyword evidence="5" id="KW-0812">Transmembrane</keyword>
<dbReference type="Pfam" id="PF00314">
    <property type="entry name" value="Thaumatin"/>
    <property type="match status" value="1"/>
</dbReference>
<keyword evidence="9" id="KW-1185">Reference proteome</keyword>
<reference evidence="7 9" key="1">
    <citation type="journal article" date="2011" name="Nature">
        <title>The Medicago genome provides insight into the evolution of rhizobial symbioses.</title>
        <authorList>
            <person name="Young N.D."/>
            <person name="Debelle F."/>
            <person name="Oldroyd G.E."/>
            <person name="Geurts R."/>
            <person name="Cannon S.B."/>
            <person name="Udvardi M.K."/>
            <person name="Benedito V.A."/>
            <person name="Mayer K.F."/>
            <person name="Gouzy J."/>
            <person name="Schoof H."/>
            <person name="Van de Peer Y."/>
            <person name="Proost S."/>
            <person name="Cook D.R."/>
            <person name="Meyers B.C."/>
            <person name="Spannagl M."/>
            <person name="Cheung F."/>
            <person name="De Mita S."/>
            <person name="Krishnakumar V."/>
            <person name="Gundlach H."/>
            <person name="Zhou S."/>
            <person name="Mudge J."/>
            <person name="Bharti A.K."/>
            <person name="Murray J.D."/>
            <person name="Naoumkina M.A."/>
            <person name="Rosen B."/>
            <person name="Silverstein K.A."/>
            <person name="Tang H."/>
            <person name="Rombauts S."/>
            <person name="Zhao P.X."/>
            <person name="Zhou P."/>
            <person name="Barbe V."/>
            <person name="Bardou P."/>
            <person name="Bechner M."/>
            <person name="Bellec A."/>
            <person name="Berger A."/>
            <person name="Berges H."/>
            <person name="Bidwell S."/>
            <person name="Bisseling T."/>
            <person name="Choisne N."/>
            <person name="Couloux A."/>
            <person name="Denny R."/>
            <person name="Deshpande S."/>
            <person name="Dai X."/>
            <person name="Doyle J.J."/>
            <person name="Dudez A.M."/>
            <person name="Farmer A.D."/>
            <person name="Fouteau S."/>
            <person name="Franken C."/>
            <person name="Gibelin C."/>
            <person name="Gish J."/>
            <person name="Goldstein S."/>
            <person name="Gonzalez A.J."/>
            <person name="Green P.J."/>
            <person name="Hallab A."/>
            <person name="Hartog M."/>
            <person name="Hua A."/>
            <person name="Humphray S.J."/>
            <person name="Jeong D.H."/>
            <person name="Jing Y."/>
            <person name="Jocker A."/>
            <person name="Kenton S.M."/>
            <person name="Kim D.J."/>
            <person name="Klee K."/>
            <person name="Lai H."/>
            <person name="Lang C."/>
            <person name="Lin S."/>
            <person name="Macmil S.L."/>
            <person name="Magdelenat G."/>
            <person name="Matthews L."/>
            <person name="McCorrison J."/>
            <person name="Monaghan E.L."/>
            <person name="Mun J.H."/>
            <person name="Najar F.Z."/>
            <person name="Nicholson C."/>
            <person name="Noirot C."/>
            <person name="O'Bleness M."/>
            <person name="Paule C.R."/>
            <person name="Poulain J."/>
            <person name="Prion F."/>
            <person name="Qin B."/>
            <person name="Qu C."/>
            <person name="Retzel E.F."/>
            <person name="Riddle C."/>
            <person name="Sallet E."/>
            <person name="Samain S."/>
            <person name="Samson N."/>
            <person name="Sanders I."/>
            <person name="Saurat O."/>
            <person name="Scarpelli C."/>
            <person name="Schiex T."/>
            <person name="Segurens B."/>
            <person name="Severin A.J."/>
            <person name="Sherrier D.J."/>
            <person name="Shi R."/>
            <person name="Sims S."/>
            <person name="Singer S.R."/>
            <person name="Sinharoy S."/>
            <person name="Sterck L."/>
            <person name="Viollet A."/>
            <person name="Wang B.B."/>
            <person name="Wang K."/>
            <person name="Wang M."/>
            <person name="Wang X."/>
            <person name="Warfsmann J."/>
            <person name="Weissenbach J."/>
            <person name="White D.D."/>
            <person name="White J.D."/>
            <person name="Wiley G.B."/>
            <person name="Wincker P."/>
            <person name="Xing Y."/>
            <person name="Yang L."/>
            <person name="Yao Z."/>
            <person name="Ying F."/>
            <person name="Zhai J."/>
            <person name="Zhou L."/>
            <person name="Zuber A."/>
            <person name="Denarie J."/>
            <person name="Dixon R.A."/>
            <person name="May G.D."/>
            <person name="Schwartz D.C."/>
            <person name="Rogers J."/>
            <person name="Quetier F."/>
            <person name="Town C.D."/>
            <person name="Roe B.A."/>
        </authorList>
    </citation>
    <scope>NUCLEOTIDE SEQUENCE [LARGE SCALE GENOMIC DNA]</scope>
    <source>
        <strain evidence="7">A17</strain>
        <strain evidence="8 9">cv. Jemalong A17</strain>
    </source>
</reference>
<comment type="similarity">
    <text evidence="2">Belongs to the thaumatin family.</text>
</comment>
<evidence type="ECO:0000256" key="6">
    <source>
        <dbReference type="SAM" id="SignalP"/>
    </source>
</evidence>
<evidence type="ECO:0000313" key="8">
    <source>
        <dbReference type="EnsemblPlants" id="KEH38327"/>
    </source>
</evidence>
<proteinExistence type="inferred from homology"/>
<evidence type="ECO:0000256" key="5">
    <source>
        <dbReference type="SAM" id="Phobius"/>
    </source>
</evidence>
<dbReference type="FunFam" id="2.60.110.10:FF:000002">
    <property type="entry name" value="Thaumatin-like protein 1a"/>
    <property type="match status" value="1"/>
</dbReference>
<dbReference type="SMART" id="SM00205">
    <property type="entry name" value="THN"/>
    <property type="match status" value="1"/>
</dbReference>
<dbReference type="InterPro" id="IPR037176">
    <property type="entry name" value="Osmotin/thaumatin-like_sf"/>
</dbReference>
<keyword evidence="6" id="KW-0732">Signal</keyword>
<dbReference type="PANTHER" id="PTHR31048">
    <property type="entry name" value="OS03G0233200 PROTEIN"/>
    <property type="match status" value="1"/>
</dbReference>
<dbReference type="EMBL" id="CM001218">
    <property type="protein sequence ID" value="KEH38327.1"/>
    <property type="molecule type" value="Genomic_DNA"/>
</dbReference>
<keyword evidence="4" id="KW-1015">Disulfide bond</keyword>
<dbReference type="HOGENOM" id="CLU_043181_0_1_1"/>